<dbReference type="GO" id="GO:0006888">
    <property type="term" value="P:endoplasmic reticulum to Golgi vesicle-mediated transport"/>
    <property type="evidence" value="ECO:0007669"/>
    <property type="project" value="UniProtKB-UniRule"/>
</dbReference>
<evidence type="ECO:0000313" key="11">
    <source>
        <dbReference type="EMBL" id="KAF1959868.1"/>
    </source>
</evidence>
<dbReference type="EMBL" id="ML976984">
    <property type="protein sequence ID" value="KAF1959868.1"/>
    <property type="molecule type" value="Genomic_DNA"/>
</dbReference>
<keyword evidence="4 10" id="KW-0677">Repeat</keyword>
<dbReference type="GO" id="GO:0005789">
    <property type="term" value="C:endoplasmic reticulum membrane"/>
    <property type="evidence" value="ECO:0007669"/>
    <property type="project" value="UniProtKB-SubCell"/>
</dbReference>
<proteinExistence type="inferred from homology"/>
<evidence type="ECO:0000256" key="7">
    <source>
        <dbReference type="ARBA" id="ARBA00022927"/>
    </source>
</evidence>
<keyword evidence="8" id="KW-1133">Transmembrane helix</keyword>
<organism evidence="11 12">
    <name type="scientific">Byssothecium circinans</name>
    <dbReference type="NCBI Taxonomy" id="147558"/>
    <lineage>
        <taxon>Eukaryota</taxon>
        <taxon>Fungi</taxon>
        <taxon>Dikarya</taxon>
        <taxon>Ascomycota</taxon>
        <taxon>Pezizomycotina</taxon>
        <taxon>Dothideomycetes</taxon>
        <taxon>Pleosporomycetidae</taxon>
        <taxon>Pleosporales</taxon>
        <taxon>Massarineae</taxon>
        <taxon>Massarinaceae</taxon>
        <taxon>Byssothecium</taxon>
    </lineage>
</organism>
<evidence type="ECO:0000313" key="12">
    <source>
        <dbReference type="Proteomes" id="UP000800035"/>
    </source>
</evidence>
<protein>
    <recommendedName>
        <fullName evidence="10">Guanine nucleotide-exchange factor SEC12</fullName>
    </recommendedName>
</protein>
<comment type="similarity">
    <text evidence="10">Belongs to the WD repeat SEC12 family.</text>
</comment>
<accession>A0A6A5U594</accession>
<evidence type="ECO:0000256" key="3">
    <source>
        <dbReference type="ARBA" id="ARBA00022692"/>
    </source>
</evidence>
<keyword evidence="3" id="KW-0812">Transmembrane</keyword>
<sequence>MSRPTVSKAKTSYPIYAASFANSKPSYLVVGGGGGAGRHGVKNKITVFDFGSRAPNVDPCAEIEASEDDSVQSLANLATKDGLILYAGINSSEEDRLKDKNEHLRSFEVQFPKTNRRASNVQDDKTPQGKISFLSKTSLFTNPTTASAKREGYQRVLRLSPPQRNATGPPNKRIGAIASSLAGDENEMVVFSATTNRPDNVKDVIQRVPLNKGQEVEDIDILDEGEGLFQVAYCLAGDVFVQPILYDFGKKKNLSKTGSLKKVYSVPFPDTYNKKNRPKIRCIRWLSPSHILLLANKHNRTGVDLWILRLYEEGPGSIILRKTLPKHAKAAVGMDVALLDADSDGVYQAVVAVAAIDVSLTVLTIDYHGQSRDSLSQFHSFATYRDVHELQMTKVVFSPFFKPEVAPGKKPGAQYLRLASTSLGNSIDVETFELQPVSKKPKSRYILQSASSLAITNTAKYIMIAVIIGAIALILQGFIDPEGSLTKSIIPSNLQGAASGLKPPGAIADEARRAAHLNNAKASNRLLDLLHIHGHHDTPPTERKAIVVHHDPDSDSALSTEIHAGEEDVVKKHTEAKKWEELSHHEQKRWKEQLASAGMWAVEEGETVLKGIFFGQLGGLVGQMAAGVMG</sequence>
<dbReference type="Gene3D" id="2.130.10.10">
    <property type="entry name" value="YVTN repeat-like/Quinoprotein amine dehydrogenase"/>
    <property type="match status" value="1"/>
</dbReference>
<evidence type="ECO:0000256" key="5">
    <source>
        <dbReference type="ARBA" id="ARBA00022824"/>
    </source>
</evidence>
<dbReference type="AlphaFoldDB" id="A0A6A5U594"/>
<keyword evidence="7 10" id="KW-0653">Protein transport</keyword>
<keyword evidence="5 10" id="KW-0256">Endoplasmic reticulum</keyword>
<dbReference type="GO" id="GO:0015031">
    <property type="term" value="P:protein transport"/>
    <property type="evidence" value="ECO:0007669"/>
    <property type="project" value="UniProtKB-KW"/>
</dbReference>
<comment type="function">
    <text evidence="10">Guanine nucleotide-exchange factor (GEF) required for the formation or budding of transport vesicles from the ER.</text>
</comment>
<reference evidence="11" key="1">
    <citation type="journal article" date="2020" name="Stud. Mycol.">
        <title>101 Dothideomycetes genomes: a test case for predicting lifestyles and emergence of pathogens.</title>
        <authorList>
            <person name="Haridas S."/>
            <person name="Albert R."/>
            <person name="Binder M."/>
            <person name="Bloem J."/>
            <person name="Labutti K."/>
            <person name="Salamov A."/>
            <person name="Andreopoulos B."/>
            <person name="Baker S."/>
            <person name="Barry K."/>
            <person name="Bills G."/>
            <person name="Bluhm B."/>
            <person name="Cannon C."/>
            <person name="Castanera R."/>
            <person name="Culley D."/>
            <person name="Daum C."/>
            <person name="Ezra D."/>
            <person name="Gonzalez J."/>
            <person name="Henrissat B."/>
            <person name="Kuo A."/>
            <person name="Liang C."/>
            <person name="Lipzen A."/>
            <person name="Lutzoni F."/>
            <person name="Magnuson J."/>
            <person name="Mondo S."/>
            <person name="Nolan M."/>
            <person name="Ohm R."/>
            <person name="Pangilinan J."/>
            <person name="Park H.-J."/>
            <person name="Ramirez L."/>
            <person name="Alfaro M."/>
            <person name="Sun H."/>
            <person name="Tritt A."/>
            <person name="Yoshinaga Y."/>
            <person name="Zwiers L.-H."/>
            <person name="Turgeon B."/>
            <person name="Goodwin S."/>
            <person name="Spatafora J."/>
            <person name="Crous P."/>
            <person name="Grigoriev I."/>
        </authorList>
    </citation>
    <scope>NUCLEOTIDE SEQUENCE</scope>
    <source>
        <strain evidence="11">CBS 675.92</strain>
    </source>
</reference>
<dbReference type="InterPro" id="IPR015943">
    <property type="entry name" value="WD40/YVTN_repeat-like_dom_sf"/>
</dbReference>
<evidence type="ECO:0000256" key="1">
    <source>
        <dbReference type="ARBA" id="ARBA00022448"/>
    </source>
</evidence>
<name>A0A6A5U594_9PLEO</name>
<dbReference type="OrthoDB" id="16538at2759"/>
<keyword evidence="12" id="KW-1185">Reference proteome</keyword>
<evidence type="ECO:0000256" key="2">
    <source>
        <dbReference type="ARBA" id="ARBA00022574"/>
    </source>
</evidence>
<evidence type="ECO:0000256" key="9">
    <source>
        <dbReference type="ARBA" id="ARBA00023136"/>
    </source>
</evidence>
<evidence type="ECO:0000256" key="6">
    <source>
        <dbReference type="ARBA" id="ARBA00022892"/>
    </source>
</evidence>
<dbReference type="PANTHER" id="PTHR23284">
    <property type="entry name" value="PROLACTIN REGULATORY ELEMENT BINDING PROTEIN"/>
    <property type="match status" value="1"/>
</dbReference>
<keyword evidence="2 10" id="KW-0853">WD repeat</keyword>
<evidence type="ECO:0000256" key="4">
    <source>
        <dbReference type="ARBA" id="ARBA00022737"/>
    </source>
</evidence>
<dbReference type="GO" id="GO:0003400">
    <property type="term" value="P:regulation of COPII vesicle coating"/>
    <property type="evidence" value="ECO:0007669"/>
    <property type="project" value="UniProtKB-UniRule"/>
</dbReference>
<dbReference type="GO" id="GO:0005085">
    <property type="term" value="F:guanyl-nucleotide exchange factor activity"/>
    <property type="evidence" value="ECO:0007669"/>
    <property type="project" value="InterPro"/>
</dbReference>
<keyword evidence="1 10" id="KW-0813">Transport</keyword>
<keyword evidence="9" id="KW-0472">Membrane</keyword>
<evidence type="ECO:0000256" key="8">
    <source>
        <dbReference type="ARBA" id="ARBA00022989"/>
    </source>
</evidence>
<keyword evidence="6" id="KW-0931">ER-Golgi transport</keyword>
<comment type="subcellular location">
    <subcellularLocation>
        <location evidence="10">Endoplasmic reticulum membrane</location>
        <topology evidence="10">Single-pass type II membrane protein</topology>
    </subcellularLocation>
    <subcellularLocation>
        <location evidence="10">Golgi apparatus membrane</location>
        <topology evidence="10">Single-pass type II membrane protein</topology>
    </subcellularLocation>
</comment>
<gene>
    <name evidence="11" type="ORF">CC80DRAFT_440000</name>
</gene>
<dbReference type="PANTHER" id="PTHR23284:SF0">
    <property type="entry name" value="PROLACTIN REGULATORY ELEMENT-BINDING PROTEIN"/>
    <property type="match status" value="1"/>
</dbReference>
<evidence type="ECO:0000256" key="10">
    <source>
        <dbReference type="RuleBase" id="RU369019"/>
    </source>
</evidence>
<dbReference type="Proteomes" id="UP000800035">
    <property type="component" value="Unassembled WGS sequence"/>
</dbReference>
<dbReference type="GO" id="GO:0000139">
    <property type="term" value="C:Golgi membrane"/>
    <property type="evidence" value="ECO:0007669"/>
    <property type="project" value="UniProtKB-SubCell"/>
</dbReference>
<dbReference type="InterPro" id="IPR045260">
    <property type="entry name" value="Sec12-like"/>
</dbReference>